<dbReference type="GO" id="GO:0016020">
    <property type="term" value="C:membrane"/>
    <property type="evidence" value="ECO:0007669"/>
    <property type="project" value="UniProtKB-SubCell"/>
</dbReference>
<dbReference type="PANTHER" id="PTHR47947">
    <property type="entry name" value="CYTOCHROME P450 82C3-RELATED"/>
    <property type="match status" value="1"/>
</dbReference>
<dbReference type="InterPro" id="IPR036396">
    <property type="entry name" value="Cyt_P450_sf"/>
</dbReference>
<keyword evidence="12" id="KW-1185">Reference proteome</keyword>
<gene>
    <name evidence="11" type="ORF">Fmac_008224</name>
</gene>
<proteinExistence type="inferred from homology"/>
<evidence type="ECO:0000256" key="3">
    <source>
        <dbReference type="ARBA" id="ARBA00022617"/>
    </source>
</evidence>
<name>A0ABD1MWW0_9FABA</name>
<dbReference type="InterPro" id="IPR002401">
    <property type="entry name" value="Cyt_P450_E_grp-I"/>
</dbReference>
<comment type="subcellular location">
    <subcellularLocation>
        <location evidence="1">Membrane</location>
    </subcellularLocation>
</comment>
<dbReference type="EMBL" id="JBGMDY010000003">
    <property type="protein sequence ID" value="KAL2340284.1"/>
    <property type="molecule type" value="Genomic_DNA"/>
</dbReference>
<evidence type="ECO:0000256" key="5">
    <source>
        <dbReference type="ARBA" id="ARBA00023002"/>
    </source>
</evidence>
<comment type="caution">
    <text evidence="11">The sequence shown here is derived from an EMBL/GenBank/DDBJ whole genome shotgun (WGS) entry which is preliminary data.</text>
</comment>
<evidence type="ECO:0000313" key="11">
    <source>
        <dbReference type="EMBL" id="KAL2340284.1"/>
    </source>
</evidence>
<keyword evidence="7 10" id="KW-0503">Monooxygenase</keyword>
<evidence type="ECO:0000256" key="4">
    <source>
        <dbReference type="ARBA" id="ARBA00022723"/>
    </source>
</evidence>
<feature type="binding site" description="axial binding residue" evidence="9">
    <location>
        <position position="437"/>
    </location>
    <ligand>
        <name>heme</name>
        <dbReference type="ChEBI" id="CHEBI:30413"/>
    </ligand>
    <ligandPart>
        <name>Fe</name>
        <dbReference type="ChEBI" id="CHEBI:18248"/>
    </ligandPart>
</feature>
<evidence type="ECO:0000256" key="1">
    <source>
        <dbReference type="ARBA" id="ARBA00004370"/>
    </source>
</evidence>
<dbReference type="CDD" id="cd20653">
    <property type="entry name" value="CYP81"/>
    <property type="match status" value="1"/>
</dbReference>
<keyword evidence="6 9" id="KW-0408">Iron</keyword>
<evidence type="ECO:0000256" key="9">
    <source>
        <dbReference type="PIRSR" id="PIRSR602401-1"/>
    </source>
</evidence>
<dbReference type="Pfam" id="PF00067">
    <property type="entry name" value="p450"/>
    <property type="match status" value="1"/>
</dbReference>
<protein>
    <recommendedName>
        <fullName evidence="13">Cytochrome P450</fullName>
    </recommendedName>
</protein>
<dbReference type="InterPro" id="IPR001128">
    <property type="entry name" value="Cyt_P450"/>
</dbReference>
<keyword evidence="3 9" id="KW-0349">Heme</keyword>
<evidence type="ECO:0000256" key="2">
    <source>
        <dbReference type="ARBA" id="ARBA00010617"/>
    </source>
</evidence>
<dbReference type="PANTHER" id="PTHR47947:SF24">
    <property type="entry name" value="ISOFLAVONE 2'-HYDROXYLASE-LIKE"/>
    <property type="match status" value="1"/>
</dbReference>
<dbReference type="InterPro" id="IPR050651">
    <property type="entry name" value="Plant_Cytochrome_P450_Monoox"/>
</dbReference>
<dbReference type="GO" id="GO:0046872">
    <property type="term" value="F:metal ion binding"/>
    <property type="evidence" value="ECO:0007669"/>
    <property type="project" value="UniProtKB-KW"/>
</dbReference>
<evidence type="ECO:0000256" key="10">
    <source>
        <dbReference type="RuleBase" id="RU000461"/>
    </source>
</evidence>
<evidence type="ECO:0000256" key="7">
    <source>
        <dbReference type="ARBA" id="ARBA00023033"/>
    </source>
</evidence>
<dbReference type="Gene3D" id="1.10.630.10">
    <property type="entry name" value="Cytochrome P450"/>
    <property type="match status" value="1"/>
</dbReference>
<dbReference type="FunFam" id="1.10.630.10:FF:000023">
    <property type="entry name" value="Cytochrome P450 family protein"/>
    <property type="match status" value="1"/>
</dbReference>
<dbReference type="PROSITE" id="PS00086">
    <property type="entry name" value="CYTOCHROME_P450"/>
    <property type="match status" value="1"/>
</dbReference>
<evidence type="ECO:0000256" key="6">
    <source>
        <dbReference type="ARBA" id="ARBA00023004"/>
    </source>
</evidence>
<dbReference type="PRINTS" id="PR00463">
    <property type="entry name" value="EP450I"/>
</dbReference>
<comment type="cofactor">
    <cofactor evidence="9">
        <name>heme</name>
        <dbReference type="ChEBI" id="CHEBI:30413"/>
    </cofactor>
</comment>
<dbReference type="PRINTS" id="PR00385">
    <property type="entry name" value="P450"/>
</dbReference>
<reference evidence="11 12" key="1">
    <citation type="submission" date="2024-08" db="EMBL/GenBank/DDBJ databases">
        <title>Insights into the chromosomal genome structure of Flemingia macrophylla.</title>
        <authorList>
            <person name="Ding Y."/>
            <person name="Zhao Y."/>
            <person name="Bi W."/>
            <person name="Wu M."/>
            <person name="Zhao G."/>
            <person name="Gong Y."/>
            <person name="Li W."/>
            <person name="Zhang P."/>
        </authorList>
    </citation>
    <scope>NUCLEOTIDE SEQUENCE [LARGE SCALE GENOMIC DNA]</scope>
    <source>
        <strain evidence="11">DYQJB</strain>
        <tissue evidence="11">Leaf</tissue>
    </source>
</reference>
<comment type="similarity">
    <text evidence="2 10">Belongs to the cytochrome P450 family.</text>
</comment>
<evidence type="ECO:0008006" key="13">
    <source>
        <dbReference type="Google" id="ProtNLM"/>
    </source>
</evidence>
<sequence length="500" mass="57842">MSLLLFFSYTLLPLLALLFTVKFLSQRKKLRNLPPGPRPLPIIGNLRLIETPLHRTFHRFSQKYGDIFSLWFASRLAVIISSPSAFQECFTTHDIALANRLPSLAGKHIFYDNSIVGSCSYTQHWRNQRRIIATDVLSTHRVHSFSAIRADEVCRLIHRLARNSRDEFARVEISSLFHDLTYNNIMRMISGKRFYGEEMDLKDLEEAKVFRETVAEMLLHMGLSNKVDYFPFLKWFDFQNLEKQLKTIGMRYDAILKGLIQETRLKTERENYMIDHLLKLQETQPEDYTDQVIKGLVLAMLFGGTDSSTGALEWTLSNVLNHPEVLKKARDELDTHVGQDRLLKESDIPKLTYLRKIILETLRLYPTAPVLIPHVSSEDITIGGFNIPRGTIVIINAWAMQRDPRMWSDPTSFKPERFDDEGEENKFLAFGRGRRACPGEAMAMQSLSFTMGLLIQCFDWKRVSEEKVDMTENHYITLARLTPLEAMCKARPVVNKIESY</sequence>
<evidence type="ECO:0000256" key="8">
    <source>
        <dbReference type="ARBA" id="ARBA00023136"/>
    </source>
</evidence>
<dbReference type="AlphaFoldDB" id="A0ABD1MWW0"/>
<accession>A0ABD1MWW0</accession>
<keyword evidence="8" id="KW-0472">Membrane</keyword>
<dbReference type="GO" id="GO:0004497">
    <property type="term" value="F:monooxygenase activity"/>
    <property type="evidence" value="ECO:0007669"/>
    <property type="project" value="UniProtKB-KW"/>
</dbReference>
<organism evidence="11 12">
    <name type="scientific">Flemingia macrophylla</name>
    <dbReference type="NCBI Taxonomy" id="520843"/>
    <lineage>
        <taxon>Eukaryota</taxon>
        <taxon>Viridiplantae</taxon>
        <taxon>Streptophyta</taxon>
        <taxon>Embryophyta</taxon>
        <taxon>Tracheophyta</taxon>
        <taxon>Spermatophyta</taxon>
        <taxon>Magnoliopsida</taxon>
        <taxon>eudicotyledons</taxon>
        <taxon>Gunneridae</taxon>
        <taxon>Pentapetalae</taxon>
        <taxon>rosids</taxon>
        <taxon>fabids</taxon>
        <taxon>Fabales</taxon>
        <taxon>Fabaceae</taxon>
        <taxon>Papilionoideae</taxon>
        <taxon>50 kb inversion clade</taxon>
        <taxon>NPAAA clade</taxon>
        <taxon>indigoferoid/millettioid clade</taxon>
        <taxon>Phaseoleae</taxon>
        <taxon>Flemingia</taxon>
    </lineage>
</organism>
<evidence type="ECO:0000313" key="12">
    <source>
        <dbReference type="Proteomes" id="UP001603857"/>
    </source>
</evidence>
<dbReference type="Proteomes" id="UP001603857">
    <property type="component" value="Unassembled WGS sequence"/>
</dbReference>
<dbReference type="SUPFAM" id="SSF48264">
    <property type="entry name" value="Cytochrome P450"/>
    <property type="match status" value="1"/>
</dbReference>
<keyword evidence="5 10" id="KW-0560">Oxidoreductase</keyword>
<keyword evidence="4 9" id="KW-0479">Metal-binding</keyword>
<dbReference type="InterPro" id="IPR017972">
    <property type="entry name" value="Cyt_P450_CS"/>
</dbReference>